<keyword evidence="1" id="KW-0732">Signal</keyword>
<dbReference type="Proteomes" id="UP001150728">
    <property type="component" value="Unassembled WGS sequence"/>
</dbReference>
<gene>
    <name evidence="2" type="ORF">NP554_27450</name>
</gene>
<comment type="caution">
    <text evidence="2">The sequence shown here is derived from an EMBL/GenBank/DDBJ whole genome shotgun (WGS) entry which is preliminary data.</text>
</comment>
<proteinExistence type="predicted"/>
<feature type="chain" id="PRO_5040783333" description="Lipoprotein" evidence="1">
    <location>
        <begin position="18"/>
        <end position="152"/>
    </location>
</feature>
<evidence type="ECO:0000256" key="1">
    <source>
        <dbReference type="SAM" id="SignalP"/>
    </source>
</evidence>
<evidence type="ECO:0000313" key="3">
    <source>
        <dbReference type="Proteomes" id="UP001150728"/>
    </source>
</evidence>
<dbReference type="EMBL" id="JANIAM010000037">
    <property type="protein sequence ID" value="MDD2115534.1"/>
    <property type="molecule type" value="Genomic_DNA"/>
</dbReference>
<dbReference type="AlphaFoldDB" id="A0A9X4DKJ7"/>
<name>A0A9X4DKJ7_9PSED</name>
<organism evidence="2 3">
    <name type="scientific">Pseudomonas asiatica</name>
    <dbReference type="NCBI Taxonomy" id="2219225"/>
    <lineage>
        <taxon>Bacteria</taxon>
        <taxon>Pseudomonadati</taxon>
        <taxon>Pseudomonadota</taxon>
        <taxon>Gammaproteobacteria</taxon>
        <taxon>Pseudomonadales</taxon>
        <taxon>Pseudomonadaceae</taxon>
        <taxon>Pseudomonas</taxon>
    </lineage>
</organism>
<sequence>MSMKYVLIPAVIVMALAGCGGENSVASLPVEKSNRCALDLVQGSKDRGVKVRQGVVELRGWALGSDSAAGTGKLVVTMKNAQGDVYTFEESSRYDRLDVAKAFNDEKYTKSGFFIRADLSTLPVGAYGILIKTPEKDRVVACSVSKNIIVES</sequence>
<dbReference type="PROSITE" id="PS51257">
    <property type="entry name" value="PROKAR_LIPOPROTEIN"/>
    <property type="match status" value="1"/>
</dbReference>
<reference evidence="2" key="1">
    <citation type="submission" date="2022-07" db="EMBL/GenBank/DDBJ databases">
        <title>Multi-strain Analysis of Pseudomonas putida Reveals Metabolic and Genetic Diversity.</title>
        <authorList>
            <person name="Monk J.M."/>
        </authorList>
    </citation>
    <scope>NUCLEOTIDE SEQUENCE</scope>
    <source>
        <strain evidence="2">17633</strain>
    </source>
</reference>
<protein>
    <recommendedName>
        <fullName evidence="4">Lipoprotein</fullName>
    </recommendedName>
</protein>
<evidence type="ECO:0008006" key="4">
    <source>
        <dbReference type="Google" id="ProtNLM"/>
    </source>
</evidence>
<evidence type="ECO:0000313" key="2">
    <source>
        <dbReference type="EMBL" id="MDD2115534.1"/>
    </source>
</evidence>
<feature type="signal peptide" evidence="1">
    <location>
        <begin position="1"/>
        <end position="17"/>
    </location>
</feature>
<accession>A0A9X4DKJ7</accession>
<dbReference type="RefSeq" id="WP_150124409.1">
    <property type="nucleotide sequence ID" value="NZ_JANIAM010000037.1"/>
</dbReference>